<feature type="region of interest" description="Disordered" evidence="1">
    <location>
        <begin position="1"/>
        <end position="25"/>
    </location>
</feature>
<evidence type="ECO:0000313" key="3">
    <source>
        <dbReference type="Proteomes" id="UP000001989"/>
    </source>
</evidence>
<proteinExistence type="predicted"/>
<sequence length="111" mass="11783">MGGATKLEERWPRGEPSRKARNKHSVPEIGVWSAFSGGVFHPAAARRFQDQQAAPGAVADEFAVVAAGVAGVGQMAGQPTGKIEVQRAILRLGRDAMSSGRPRTGGVRRHR</sequence>
<dbReference type="EMBL" id="CP000699">
    <property type="protein sequence ID" value="ABQ70414.1"/>
    <property type="molecule type" value="Genomic_DNA"/>
</dbReference>
<name>A0A9J9LFG1_RHIWR</name>
<accession>A0A9J9LFG1</accession>
<protein>
    <submittedName>
        <fullName evidence="2">Uncharacterized protein</fullName>
    </submittedName>
</protein>
<dbReference type="KEGG" id="swi:Swit_4071"/>
<evidence type="ECO:0000256" key="1">
    <source>
        <dbReference type="SAM" id="MobiDB-lite"/>
    </source>
</evidence>
<gene>
    <name evidence="2" type="ordered locus">Swit_4071</name>
</gene>
<dbReference type="AlphaFoldDB" id="A0A9J9LFG1"/>
<organism evidence="2 3">
    <name type="scientific">Rhizorhabdus wittichii (strain DSM 6014 / CCUG 31198 / JCM 15750 / NBRC 105917 / EY 4224 / RW1)</name>
    <name type="common">Sphingomonas wittichii</name>
    <dbReference type="NCBI Taxonomy" id="392499"/>
    <lineage>
        <taxon>Bacteria</taxon>
        <taxon>Pseudomonadati</taxon>
        <taxon>Pseudomonadota</taxon>
        <taxon>Alphaproteobacteria</taxon>
        <taxon>Sphingomonadales</taxon>
        <taxon>Sphingomonadaceae</taxon>
        <taxon>Rhizorhabdus</taxon>
    </lineage>
</organism>
<keyword evidence="3" id="KW-1185">Reference proteome</keyword>
<reference evidence="2 3" key="1">
    <citation type="journal article" date="2010" name="J. Bacteriol.">
        <title>Genome sequence of the dioxin-mineralizing bacterium Sphingomonas wittichii RW1.</title>
        <authorList>
            <person name="Miller T.R."/>
            <person name="Delcher A.L."/>
            <person name="Salzberg S.L."/>
            <person name="Saunders E."/>
            <person name="Detter J.C."/>
            <person name="Halden R.U."/>
        </authorList>
    </citation>
    <scope>NUCLEOTIDE SEQUENCE [LARGE SCALE GENOMIC DNA]</scope>
    <source>
        <strain evidence="3">DSM 6014 / CCUG 31198 / JCM 15750 / NBRC 105917 / EY 4224 / RW1</strain>
    </source>
</reference>
<evidence type="ECO:0000313" key="2">
    <source>
        <dbReference type="EMBL" id="ABQ70414.1"/>
    </source>
</evidence>
<feature type="compositionally biased region" description="Basic and acidic residues" evidence="1">
    <location>
        <begin position="1"/>
        <end position="18"/>
    </location>
</feature>
<dbReference type="Proteomes" id="UP000001989">
    <property type="component" value="Chromosome"/>
</dbReference>